<feature type="region of interest" description="Disordered" evidence="1">
    <location>
        <begin position="37"/>
        <end position="104"/>
    </location>
</feature>
<protein>
    <recommendedName>
        <fullName evidence="2">S1 motif domain-containing protein</fullName>
    </recommendedName>
</protein>
<feature type="domain" description="S1 motif" evidence="2">
    <location>
        <begin position="105"/>
        <end position="190"/>
    </location>
</feature>
<dbReference type="PANTHER" id="PTHR15838:SF1">
    <property type="entry name" value="ZINC FINGER CCHC DOMAIN-CONTAINING PROTEIN 17"/>
    <property type="match status" value="1"/>
</dbReference>
<evidence type="ECO:0000313" key="4">
    <source>
        <dbReference type="Proteomes" id="UP000236333"/>
    </source>
</evidence>
<feature type="compositionally biased region" description="Low complexity" evidence="1">
    <location>
        <begin position="272"/>
        <end position="282"/>
    </location>
</feature>
<dbReference type="EMBL" id="PGGS01000057">
    <property type="protein sequence ID" value="PNH10420.1"/>
    <property type="molecule type" value="Genomic_DNA"/>
</dbReference>
<proteinExistence type="predicted"/>
<organism evidence="3 4">
    <name type="scientific">Tetrabaena socialis</name>
    <dbReference type="NCBI Taxonomy" id="47790"/>
    <lineage>
        <taxon>Eukaryota</taxon>
        <taxon>Viridiplantae</taxon>
        <taxon>Chlorophyta</taxon>
        <taxon>core chlorophytes</taxon>
        <taxon>Chlorophyceae</taxon>
        <taxon>CS clade</taxon>
        <taxon>Chlamydomonadales</taxon>
        <taxon>Tetrabaenaceae</taxon>
        <taxon>Tetrabaena</taxon>
    </lineage>
</organism>
<dbReference type="Proteomes" id="UP000236333">
    <property type="component" value="Unassembled WGS sequence"/>
</dbReference>
<evidence type="ECO:0000256" key="1">
    <source>
        <dbReference type="SAM" id="MobiDB-lite"/>
    </source>
</evidence>
<feature type="region of interest" description="Disordered" evidence="1">
    <location>
        <begin position="268"/>
        <end position="290"/>
    </location>
</feature>
<dbReference type="Gene3D" id="2.40.50.140">
    <property type="entry name" value="Nucleic acid-binding proteins"/>
    <property type="match status" value="1"/>
</dbReference>
<dbReference type="PANTHER" id="PTHR15838">
    <property type="entry name" value="NUCLEOLAR PROTEIN OF 40 KDA"/>
    <property type="match status" value="1"/>
</dbReference>
<accession>A0A2J8AD27</accession>
<comment type="caution">
    <text evidence="3">The sequence shown here is derived from an EMBL/GenBank/DDBJ whole genome shotgun (WGS) entry which is preliminary data.</text>
</comment>
<dbReference type="SMART" id="SM00316">
    <property type="entry name" value="S1"/>
    <property type="match status" value="1"/>
</dbReference>
<gene>
    <name evidence="3" type="ORF">TSOC_002850</name>
</gene>
<dbReference type="GO" id="GO:0043489">
    <property type="term" value="P:RNA stabilization"/>
    <property type="evidence" value="ECO:0007669"/>
    <property type="project" value="TreeGrafter"/>
</dbReference>
<dbReference type="AlphaFoldDB" id="A0A2J8AD27"/>
<evidence type="ECO:0000259" key="2">
    <source>
        <dbReference type="PROSITE" id="PS50126"/>
    </source>
</evidence>
<sequence>ASDELGFTREDDDETKVKALEFYFPRGEQVWVKISEVSPDDRNPGELRLSGSLKAVDQQTGADLDPEGRLAAAAAHGGGGGGGGAGGPGGRGGAGPETDEPPEVGSIHRATVKRIEAYGVFVALEGFRRHGLVHTSQVSNYLSFTREDTDEQKKAELGGVVTVGEQMWVKVRATSPRVRFSRAAVAEGRAAWVPRAALLAEGLQRFPWGLWQRYRPRDAQGRGGGEKAAIGANAGEVGRGGKIDWGHLAADTKLYVNPKEAAQYKLLEDELPAAQRGQQQAGPPGGPGYR</sequence>
<feature type="compositionally biased region" description="Gly residues" evidence="1">
    <location>
        <begin position="76"/>
        <end position="95"/>
    </location>
</feature>
<evidence type="ECO:0000313" key="3">
    <source>
        <dbReference type="EMBL" id="PNH10420.1"/>
    </source>
</evidence>
<feature type="non-terminal residue" evidence="3">
    <location>
        <position position="1"/>
    </location>
</feature>
<dbReference type="InterPro" id="IPR012340">
    <property type="entry name" value="NA-bd_OB-fold"/>
</dbReference>
<dbReference type="PROSITE" id="PS50126">
    <property type="entry name" value="S1"/>
    <property type="match status" value="1"/>
</dbReference>
<dbReference type="InterPro" id="IPR003029">
    <property type="entry name" value="S1_domain"/>
</dbReference>
<keyword evidence="4" id="KW-1185">Reference proteome</keyword>
<name>A0A2J8AD27_9CHLO</name>
<reference evidence="3 4" key="1">
    <citation type="journal article" date="2017" name="Mol. Biol. Evol.">
        <title>The 4-celled Tetrabaena socialis nuclear genome reveals the essential components for genetic control of cell number at the origin of multicellularity in the volvocine lineage.</title>
        <authorList>
            <person name="Featherston J."/>
            <person name="Arakaki Y."/>
            <person name="Hanschen E.R."/>
            <person name="Ferris P.J."/>
            <person name="Michod R.E."/>
            <person name="Olson B.J.S.C."/>
            <person name="Nozaki H."/>
            <person name="Durand P.M."/>
        </authorList>
    </citation>
    <scope>NUCLEOTIDE SEQUENCE [LARGE SCALE GENOMIC DNA]</scope>
    <source>
        <strain evidence="3 4">NIES-571</strain>
    </source>
</reference>
<dbReference type="GO" id="GO:0003723">
    <property type="term" value="F:RNA binding"/>
    <property type="evidence" value="ECO:0007669"/>
    <property type="project" value="TreeGrafter"/>
</dbReference>
<dbReference type="Pfam" id="PF00575">
    <property type="entry name" value="S1"/>
    <property type="match status" value="1"/>
</dbReference>
<dbReference type="OrthoDB" id="1918363at2759"/>
<dbReference type="SUPFAM" id="SSF50249">
    <property type="entry name" value="Nucleic acid-binding proteins"/>
    <property type="match status" value="1"/>
</dbReference>
<feature type="non-terminal residue" evidence="3">
    <location>
        <position position="290"/>
    </location>
</feature>